<keyword evidence="9" id="KW-1185">Reference proteome</keyword>
<dbReference type="PANTHER" id="PTHR43476">
    <property type="entry name" value="3-(3-HYDROXY-PHENYL)PROPIONATE/3-HYDROXYCINNAMIC ACID HYDROXYLASE"/>
    <property type="match status" value="1"/>
</dbReference>
<evidence type="ECO:0000313" key="9">
    <source>
        <dbReference type="Proteomes" id="UP000182058"/>
    </source>
</evidence>
<keyword evidence="3 6" id="KW-0274">FAD</keyword>
<dbReference type="HAMAP" id="MF_01652">
    <property type="entry name" value="MhpA"/>
    <property type="match status" value="1"/>
</dbReference>
<keyword evidence="2 6" id="KW-0058">Aromatic hydrocarbons catabolism</keyword>
<comment type="catalytic activity">
    <reaction evidence="6">
        <text>(2E)-3-(3-hydroxyphenyl)prop-2-enoate + NADH + O2 + H(+) = (2E)-3-(2,3-dihydroxyphenyl)prop-2-enoate + NAD(+) + H2O</text>
        <dbReference type="Rhea" id="RHEA:27846"/>
        <dbReference type="ChEBI" id="CHEBI:15377"/>
        <dbReference type="ChEBI" id="CHEBI:15378"/>
        <dbReference type="ChEBI" id="CHEBI:15379"/>
        <dbReference type="ChEBI" id="CHEBI:47928"/>
        <dbReference type="ChEBI" id="CHEBI:57540"/>
        <dbReference type="ChEBI" id="CHEBI:57945"/>
        <dbReference type="ChEBI" id="CHEBI:58642"/>
        <dbReference type="EC" id="1.14.13.127"/>
    </reaction>
</comment>
<feature type="domain" description="FAD-binding" evidence="7">
    <location>
        <begin position="14"/>
        <end position="350"/>
    </location>
</feature>
<evidence type="ECO:0000256" key="5">
    <source>
        <dbReference type="ARBA" id="ARBA00023027"/>
    </source>
</evidence>
<dbReference type="GeneID" id="96621301"/>
<evidence type="ECO:0000313" key="8">
    <source>
        <dbReference type="EMBL" id="SDU67875.1"/>
    </source>
</evidence>
<dbReference type="NCBIfam" id="NF004827">
    <property type="entry name" value="PRK06183.1-1"/>
    <property type="match status" value="1"/>
</dbReference>
<dbReference type="InterPro" id="IPR050631">
    <property type="entry name" value="PheA/TfdB_FAD_monoxygenase"/>
</dbReference>
<evidence type="ECO:0000256" key="3">
    <source>
        <dbReference type="ARBA" id="ARBA00022827"/>
    </source>
</evidence>
<dbReference type="NCBIfam" id="NF004829">
    <property type="entry name" value="PRK06183.1-3"/>
    <property type="match status" value="1"/>
</dbReference>
<evidence type="ECO:0000256" key="6">
    <source>
        <dbReference type="HAMAP-Rule" id="MF_01652"/>
    </source>
</evidence>
<dbReference type="InterPro" id="IPR002938">
    <property type="entry name" value="FAD-bd"/>
</dbReference>
<dbReference type="SUPFAM" id="SSF51905">
    <property type="entry name" value="FAD/NAD(P)-binding domain"/>
    <property type="match status" value="1"/>
</dbReference>
<gene>
    <name evidence="6" type="primary">mhpA</name>
    <name evidence="8" type="ORF">SAMN04490201_3732</name>
</gene>
<comment type="function">
    <text evidence="6">Catalyzes the insertion of one atom of molecular oxygen into position 2 of the phenyl ring of 3-(3-hydroxyphenyl)propionate (3-HPP) and hydroxycinnamic acid (3HCI).</text>
</comment>
<dbReference type="Pfam" id="PF01494">
    <property type="entry name" value="FAD_binding_3"/>
    <property type="match status" value="1"/>
</dbReference>
<dbReference type="NCBIfam" id="NF004831">
    <property type="entry name" value="PRK06183.1-5"/>
    <property type="match status" value="1"/>
</dbReference>
<feature type="binding site" evidence="6">
    <location>
        <begin position="283"/>
        <end position="293"/>
    </location>
    <ligand>
        <name>FAD</name>
        <dbReference type="ChEBI" id="CHEBI:57692"/>
    </ligand>
</feature>
<comment type="catalytic activity">
    <reaction evidence="6">
        <text>3-(3-hydroxyphenyl)propanoate + NADH + O2 + H(+) = 3-(2,3-dihydroxyphenyl)propanoate + NAD(+) + H2O</text>
        <dbReference type="Rhea" id="RHEA:24785"/>
        <dbReference type="ChEBI" id="CHEBI:15377"/>
        <dbReference type="ChEBI" id="CHEBI:15378"/>
        <dbReference type="ChEBI" id="CHEBI:15379"/>
        <dbReference type="ChEBI" id="CHEBI:46951"/>
        <dbReference type="ChEBI" id="CHEBI:57277"/>
        <dbReference type="ChEBI" id="CHEBI:57540"/>
        <dbReference type="ChEBI" id="CHEBI:57945"/>
        <dbReference type="EC" id="1.14.13.127"/>
    </reaction>
</comment>
<evidence type="ECO:0000256" key="1">
    <source>
        <dbReference type="ARBA" id="ARBA00022630"/>
    </source>
</evidence>
<evidence type="ECO:0000259" key="7">
    <source>
        <dbReference type="Pfam" id="PF01494"/>
    </source>
</evidence>
<dbReference type="EC" id="1.14.13.127" evidence="6"/>
<dbReference type="InterPro" id="IPR023786">
    <property type="entry name" value="3-HPP/3HCI_hydroxylase"/>
</dbReference>
<comment type="cofactor">
    <cofactor evidence="6">
        <name>FAD</name>
        <dbReference type="ChEBI" id="CHEBI:57692"/>
    </cofactor>
</comment>
<dbReference type="Gene3D" id="3.50.50.60">
    <property type="entry name" value="FAD/NAD(P)-binding domain"/>
    <property type="match status" value="1"/>
</dbReference>
<dbReference type="Proteomes" id="UP000182058">
    <property type="component" value="Chromosome I"/>
</dbReference>
<dbReference type="PRINTS" id="PR00420">
    <property type="entry name" value="RNGMNOXGNASE"/>
</dbReference>
<dbReference type="EMBL" id="LT629795">
    <property type="protein sequence ID" value="SDU67875.1"/>
    <property type="molecule type" value="Genomic_DNA"/>
</dbReference>
<keyword evidence="4 6" id="KW-0560">Oxidoreductase</keyword>
<feature type="binding site" evidence="6">
    <location>
        <begin position="15"/>
        <end position="44"/>
    </location>
    <ligand>
        <name>FAD</name>
        <dbReference type="ChEBI" id="CHEBI:57692"/>
    </ligand>
</feature>
<dbReference type="PANTHER" id="PTHR43476:SF3">
    <property type="entry name" value="FAD-BINDING MONOOXYGENASE"/>
    <property type="match status" value="1"/>
</dbReference>
<proteinExistence type="inferred from homology"/>
<dbReference type="RefSeq" id="WP_048351627.1">
    <property type="nucleotide sequence ID" value="NZ_CP049044.1"/>
</dbReference>
<protein>
    <recommendedName>
        <fullName evidence="6">3-(3-hydroxy-phenyl)propionate/3-hydroxycinnamic acid hydroxylase</fullName>
        <shortName evidence="6">3-HCI hydroxylase</shortName>
        <shortName evidence="6">3-HPP hydroxylase</shortName>
        <ecNumber evidence="6">1.14.13.127</ecNumber>
    </recommendedName>
</protein>
<reference evidence="8 9" key="1">
    <citation type="submission" date="2016-10" db="EMBL/GenBank/DDBJ databases">
        <authorList>
            <person name="Varghese N."/>
            <person name="Submissions S."/>
        </authorList>
    </citation>
    <scope>NUCLEOTIDE SEQUENCE [LARGE SCALE GENOMIC DNA]</scope>
    <source>
        <strain evidence="8 9">BS3667</strain>
    </source>
</reference>
<evidence type="ECO:0000256" key="2">
    <source>
        <dbReference type="ARBA" id="ARBA00022797"/>
    </source>
</evidence>
<keyword evidence="1 6" id="KW-0285">Flavoprotein</keyword>
<keyword evidence="5 6" id="KW-0520">NAD</keyword>
<name>A0ABY0W116_9PSED</name>
<sequence>MSSAPTASPLDLSTDVAIVGAGPVGLMIANYLGQCGVNVTLVEKLDSLIDYPRAIGLDDESLRTFQAVGLAENVLPHTTPWHAMRFMTPKGRCFADIQPKTDEFGWSRRNAFIQPLADRVLFEGLERFDNVKVLFGRELEGFEQSDSGVQLTLKNAEGRSERLQAKYLIGCDGGNSLVRRSLDISFEGKTAPNQWIVVDIANDPLSTPHVYLCCDPVRPYVSAALPHGVRRFEFMVMPGETEAELSKPENMRKLLAKVLPDPDRIELIRSRVYTHNARLAGSFRQGRVLLAGDAAHIMPVWQGQGYNSGMRDASNLAWKLSLVIKGLASDRLLDSYELERRDHAKAMIDLSVLAGHVLAPPKRWQGTLRDGVSWLLNYVPPVKRYFVEMRFKPMPQYTRGALIVPSEKGSPVGKMFIQPKVMTDAGETVLLDEVIGENFAIIAWGCDPTWGLTAAQIAQWKTLGTRFIQVLPDVQLRAPSDAGNDVIRVGDSSGRLREWFARGSSSIALLRPDRFLAGLATPQTLGKACNELALALNAQPHIQVTPAVSKVA</sequence>
<accession>A0ABY0W116</accession>
<dbReference type="InterPro" id="IPR036188">
    <property type="entry name" value="FAD/NAD-bd_sf"/>
</dbReference>
<dbReference type="Gene3D" id="3.30.70.2450">
    <property type="match status" value="1"/>
</dbReference>
<evidence type="ECO:0000256" key="4">
    <source>
        <dbReference type="ARBA" id="ARBA00023002"/>
    </source>
</evidence>
<comment type="similarity">
    <text evidence="6">Belongs to the PheA/TfdB FAD monooxygenase family.</text>
</comment>
<comment type="pathway">
    <text evidence="6">Aromatic compound metabolism; 3-phenylpropanoate degradation.</text>
</comment>
<organism evidence="8 9">
    <name type="scientific">Pseudomonas psychrophila</name>
    <dbReference type="NCBI Taxonomy" id="122355"/>
    <lineage>
        <taxon>Bacteria</taxon>
        <taxon>Pseudomonadati</taxon>
        <taxon>Pseudomonadota</taxon>
        <taxon>Gammaproteobacteria</taxon>
        <taxon>Pseudomonadales</taxon>
        <taxon>Pseudomonadaceae</taxon>
        <taxon>Pseudomonas</taxon>
    </lineage>
</organism>